<evidence type="ECO:0000313" key="1">
    <source>
        <dbReference type="EMBL" id="EMO40320.1"/>
    </source>
</evidence>
<protein>
    <submittedName>
        <fullName evidence="1">Uncharacterized protein</fullName>
    </submittedName>
</protein>
<dbReference type="Proteomes" id="UP000012153">
    <property type="component" value="Unassembled WGS sequence"/>
</dbReference>
<gene>
    <name evidence="1" type="ORF">LEP1GSC186_3885</name>
</gene>
<dbReference type="EMBL" id="AHOP02000036">
    <property type="protein sequence ID" value="EMO40320.1"/>
    <property type="molecule type" value="Genomic_DNA"/>
</dbReference>
<reference evidence="1 2" key="1">
    <citation type="submission" date="2013-01" db="EMBL/GenBank/DDBJ databases">
        <authorList>
            <person name="Harkins D.M."/>
            <person name="Durkin A.S."/>
            <person name="Brinkac L.M."/>
            <person name="Haft D.H."/>
            <person name="Selengut J.D."/>
            <person name="Sanka R."/>
            <person name="DePew J."/>
            <person name="Purushe J."/>
            <person name="Matthias M.A."/>
            <person name="Vinetz J.M."/>
            <person name="Sutton G.G."/>
            <person name="Nierman W.C."/>
            <person name="Fouts D.E."/>
        </authorList>
    </citation>
    <scope>NUCLEOTIDE SEQUENCE [LARGE SCALE GENOMIC DNA]</scope>
    <source>
        <strain evidence="1 2">ZUN142</strain>
    </source>
</reference>
<name>M6U746_9LEPT</name>
<accession>M6U746</accession>
<dbReference type="AlphaFoldDB" id="M6U746"/>
<proteinExistence type="predicted"/>
<evidence type="ECO:0000313" key="2">
    <source>
        <dbReference type="Proteomes" id="UP000012153"/>
    </source>
</evidence>
<comment type="caution">
    <text evidence="1">The sequence shown here is derived from an EMBL/GenBank/DDBJ whole genome shotgun (WGS) entry which is preliminary data.</text>
</comment>
<organism evidence="1 2">
    <name type="scientific">Leptospira noguchii serovar Autumnalis str. ZUN142</name>
    <dbReference type="NCBI Taxonomy" id="1085540"/>
    <lineage>
        <taxon>Bacteria</taxon>
        <taxon>Pseudomonadati</taxon>
        <taxon>Spirochaetota</taxon>
        <taxon>Spirochaetia</taxon>
        <taxon>Leptospirales</taxon>
        <taxon>Leptospiraceae</taxon>
        <taxon>Leptospira</taxon>
    </lineage>
</organism>
<sequence length="49" mass="5745">MNTTDSIVINFYFLNCVSSHILRNRSVKFRPQLFSELWILYSGQLSTGF</sequence>